<evidence type="ECO:0000256" key="2">
    <source>
        <dbReference type="SAM" id="Phobius"/>
    </source>
</evidence>
<keyword evidence="2" id="KW-1133">Transmembrane helix</keyword>
<accession>A0ABC8QXM0</accession>
<name>A0ABC8QXM0_9AQUA</name>
<sequence>MMSEEEEGTVSEMGDEKTSSEVEVGVASKSLSEMAEGKTNDSASDEGYVEDGDNVLGLDWRSVRGEEKRSRGRDGERRRYGRVKKRRRVKERNILTLKLGWLGGWWWCALALAVTLTG</sequence>
<comment type="caution">
    <text evidence="3">The sequence shown here is derived from an EMBL/GenBank/DDBJ whole genome shotgun (WGS) entry which is preliminary data.</text>
</comment>
<feature type="transmembrane region" description="Helical" evidence="2">
    <location>
        <begin position="94"/>
        <end position="116"/>
    </location>
</feature>
<reference evidence="3 4" key="1">
    <citation type="submission" date="2024-02" db="EMBL/GenBank/DDBJ databases">
        <authorList>
            <person name="Vignale AGUSTIN F."/>
            <person name="Sosa J E."/>
            <person name="Modenutti C."/>
        </authorList>
    </citation>
    <scope>NUCLEOTIDE SEQUENCE [LARGE SCALE GENOMIC DNA]</scope>
</reference>
<feature type="compositionally biased region" description="Acidic residues" evidence="1">
    <location>
        <begin position="43"/>
        <end position="53"/>
    </location>
</feature>
<feature type="region of interest" description="Disordered" evidence="1">
    <location>
        <begin position="1"/>
        <end position="53"/>
    </location>
</feature>
<keyword evidence="2" id="KW-0812">Transmembrane</keyword>
<dbReference type="AlphaFoldDB" id="A0ABC8QXM0"/>
<keyword evidence="2" id="KW-0472">Membrane</keyword>
<proteinExistence type="predicted"/>
<organism evidence="3 4">
    <name type="scientific">Ilex paraguariensis</name>
    <name type="common">yerba mate</name>
    <dbReference type="NCBI Taxonomy" id="185542"/>
    <lineage>
        <taxon>Eukaryota</taxon>
        <taxon>Viridiplantae</taxon>
        <taxon>Streptophyta</taxon>
        <taxon>Embryophyta</taxon>
        <taxon>Tracheophyta</taxon>
        <taxon>Spermatophyta</taxon>
        <taxon>Magnoliopsida</taxon>
        <taxon>eudicotyledons</taxon>
        <taxon>Gunneridae</taxon>
        <taxon>Pentapetalae</taxon>
        <taxon>asterids</taxon>
        <taxon>campanulids</taxon>
        <taxon>Aquifoliales</taxon>
        <taxon>Aquifoliaceae</taxon>
        <taxon>Ilex</taxon>
    </lineage>
</organism>
<dbReference type="EMBL" id="CAUOFW020000736">
    <property type="protein sequence ID" value="CAK9136095.1"/>
    <property type="molecule type" value="Genomic_DNA"/>
</dbReference>
<evidence type="ECO:0000313" key="4">
    <source>
        <dbReference type="Proteomes" id="UP001642360"/>
    </source>
</evidence>
<evidence type="ECO:0000256" key="1">
    <source>
        <dbReference type="SAM" id="MobiDB-lite"/>
    </source>
</evidence>
<protein>
    <submittedName>
        <fullName evidence="3">Uncharacterized protein</fullName>
    </submittedName>
</protein>
<evidence type="ECO:0000313" key="3">
    <source>
        <dbReference type="EMBL" id="CAK9136095.1"/>
    </source>
</evidence>
<gene>
    <name evidence="3" type="ORF">ILEXP_LOCUS3069</name>
</gene>
<keyword evidence="4" id="KW-1185">Reference proteome</keyword>
<dbReference type="Proteomes" id="UP001642360">
    <property type="component" value="Unassembled WGS sequence"/>
</dbReference>